<accession>A0ABS5HEA9</accession>
<organism evidence="2 3">
    <name type="scientific">Marinomonas vulgaris</name>
    <dbReference type="NCBI Taxonomy" id="2823372"/>
    <lineage>
        <taxon>Bacteria</taxon>
        <taxon>Pseudomonadati</taxon>
        <taxon>Pseudomonadota</taxon>
        <taxon>Gammaproteobacteria</taxon>
        <taxon>Oceanospirillales</taxon>
        <taxon>Oceanospirillaceae</taxon>
        <taxon>Marinomonas</taxon>
    </lineage>
</organism>
<sequence length="195" mass="21163">MNIFKTSLLVGTVVALTGCMAEKTTLDYGECNYPDSPNEEAPGWVCSQQVESIEIQSVGYSKKLAAGPGMMTDVAATEARARLSGEFSTQVNARLSRLIEDSTIDGVNTNKDVTERVQNTLSTMTITNSRVYRTQVSPAGNMYVLVGLTKEGYDQNIDALLNTSLDGDSPELYRQYLKAESDAALDAVRADLNTK</sequence>
<evidence type="ECO:0000259" key="1">
    <source>
        <dbReference type="Pfam" id="PF02169"/>
    </source>
</evidence>
<keyword evidence="2" id="KW-0449">Lipoprotein</keyword>
<proteinExistence type="predicted"/>
<comment type="caution">
    <text evidence="2">The sequence shown here is derived from an EMBL/GenBank/DDBJ whole genome shotgun (WGS) entry which is preliminary data.</text>
</comment>
<protein>
    <submittedName>
        <fullName evidence="2">LPP20 family lipoprotein</fullName>
    </submittedName>
</protein>
<gene>
    <name evidence="2" type="ORF">J9B83_13635</name>
</gene>
<keyword evidence="3" id="KW-1185">Reference proteome</keyword>
<evidence type="ECO:0000313" key="2">
    <source>
        <dbReference type="EMBL" id="MBR7889955.1"/>
    </source>
</evidence>
<dbReference type="Proteomes" id="UP000679722">
    <property type="component" value="Unassembled WGS sequence"/>
</dbReference>
<dbReference type="InterPro" id="IPR024952">
    <property type="entry name" value="LPP20-like_dom"/>
</dbReference>
<dbReference type="EMBL" id="JAGSSV010000025">
    <property type="protein sequence ID" value="MBR7889955.1"/>
    <property type="molecule type" value="Genomic_DNA"/>
</dbReference>
<dbReference type="Pfam" id="PF02169">
    <property type="entry name" value="LPP20"/>
    <property type="match status" value="1"/>
</dbReference>
<name>A0ABS5HEA9_9GAMM</name>
<feature type="domain" description="Lipoprotein LPP20-like" evidence="1">
    <location>
        <begin position="42"/>
        <end position="148"/>
    </location>
</feature>
<reference evidence="3" key="1">
    <citation type="submission" date="2023-07" db="EMBL/GenBank/DDBJ databases">
        <title>Marinomonas vulgaris A79, complete genome.</title>
        <authorList>
            <person name="Ying J.-J."/>
        </authorList>
    </citation>
    <scope>NUCLEOTIDE SEQUENCE [LARGE SCALE GENOMIC DNA]</scope>
    <source>
        <strain evidence="3">A79</strain>
    </source>
</reference>
<evidence type="ECO:0000313" key="3">
    <source>
        <dbReference type="Proteomes" id="UP000679722"/>
    </source>
</evidence>
<dbReference type="PROSITE" id="PS51257">
    <property type="entry name" value="PROKAR_LIPOPROTEIN"/>
    <property type="match status" value="1"/>
</dbReference>
<dbReference type="RefSeq" id="WP_211537379.1">
    <property type="nucleotide sequence ID" value="NZ_JAGSSV010000025.1"/>
</dbReference>